<reference evidence="1 2" key="1">
    <citation type="journal article" date="2022" name="New Phytol.">
        <title>Ecological generalism drives hyperdiversity of secondary metabolite gene clusters in xylarialean endophytes.</title>
        <authorList>
            <person name="Franco M.E.E."/>
            <person name="Wisecaver J.H."/>
            <person name="Arnold A.E."/>
            <person name="Ju Y.M."/>
            <person name="Slot J.C."/>
            <person name="Ahrendt S."/>
            <person name="Moore L.P."/>
            <person name="Eastman K.E."/>
            <person name="Scott K."/>
            <person name="Konkel Z."/>
            <person name="Mondo S.J."/>
            <person name="Kuo A."/>
            <person name="Hayes R.D."/>
            <person name="Haridas S."/>
            <person name="Andreopoulos B."/>
            <person name="Riley R."/>
            <person name="LaButti K."/>
            <person name="Pangilinan J."/>
            <person name="Lipzen A."/>
            <person name="Amirebrahimi M."/>
            <person name="Yan J."/>
            <person name="Adam C."/>
            <person name="Keymanesh K."/>
            <person name="Ng V."/>
            <person name="Louie K."/>
            <person name="Northen T."/>
            <person name="Drula E."/>
            <person name="Henrissat B."/>
            <person name="Hsieh H.M."/>
            <person name="Youens-Clark K."/>
            <person name="Lutzoni F."/>
            <person name="Miadlikowska J."/>
            <person name="Eastwood D.C."/>
            <person name="Hamelin R.C."/>
            <person name="Grigoriev I.V."/>
            <person name="U'Ren J.M."/>
        </authorList>
    </citation>
    <scope>NUCLEOTIDE SEQUENCE [LARGE SCALE GENOMIC DNA]</scope>
    <source>
        <strain evidence="1 2">ER1909</strain>
    </source>
</reference>
<evidence type="ECO:0000313" key="1">
    <source>
        <dbReference type="EMBL" id="KAI6092319.1"/>
    </source>
</evidence>
<evidence type="ECO:0000313" key="2">
    <source>
        <dbReference type="Proteomes" id="UP001497680"/>
    </source>
</evidence>
<organism evidence="1 2">
    <name type="scientific">Hypoxylon rubiginosum</name>
    <dbReference type="NCBI Taxonomy" id="110542"/>
    <lineage>
        <taxon>Eukaryota</taxon>
        <taxon>Fungi</taxon>
        <taxon>Dikarya</taxon>
        <taxon>Ascomycota</taxon>
        <taxon>Pezizomycotina</taxon>
        <taxon>Sordariomycetes</taxon>
        <taxon>Xylariomycetidae</taxon>
        <taxon>Xylariales</taxon>
        <taxon>Hypoxylaceae</taxon>
        <taxon>Hypoxylon</taxon>
    </lineage>
</organism>
<protein>
    <submittedName>
        <fullName evidence="1">Uncharacterized protein</fullName>
    </submittedName>
</protein>
<name>A0ACC0DHT9_9PEZI</name>
<keyword evidence="2" id="KW-1185">Reference proteome</keyword>
<dbReference type="EMBL" id="MU394284">
    <property type="protein sequence ID" value="KAI6092319.1"/>
    <property type="molecule type" value="Genomic_DNA"/>
</dbReference>
<accession>A0ACC0DHT9</accession>
<proteinExistence type="predicted"/>
<gene>
    <name evidence="1" type="ORF">F4821DRAFT_160804</name>
</gene>
<comment type="caution">
    <text evidence="1">The sequence shown here is derived from an EMBL/GenBank/DDBJ whole genome shotgun (WGS) entry which is preliminary data.</text>
</comment>
<dbReference type="Proteomes" id="UP001497680">
    <property type="component" value="Unassembled WGS sequence"/>
</dbReference>
<sequence length="113" mass="12687">MALASVFCALCLESNVKAKHLTCISFLRAYHVMDVNQGLGMTRKLLWNYSEPRSRCRNQEYAASISSACTTERRLNGLAHRADTIILSRSCRARVVCITASSDSRVSQEEEKE</sequence>